<evidence type="ECO:0000313" key="3">
    <source>
        <dbReference type="WBParaSite" id="ECPE_0001286301-mRNA-1"/>
    </source>
</evidence>
<dbReference type="EMBL" id="UZAN01053702">
    <property type="protein sequence ID" value="VDP90098.1"/>
    <property type="molecule type" value="Genomic_DNA"/>
</dbReference>
<name>A0A183B0U1_9TREM</name>
<organism evidence="3">
    <name type="scientific">Echinostoma caproni</name>
    <dbReference type="NCBI Taxonomy" id="27848"/>
    <lineage>
        <taxon>Eukaryota</taxon>
        <taxon>Metazoa</taxon>
        <taxon>Spiralia</taxon>
        <taxon>Lophotrochozoa</taxon>
        <taxon>Platyhelminthes</taxon>
        <taxon>Trematoda</taxon>
        <taxon>Digenea</taxon>
        <taxon>Plagiorchiida</taxon>
        <taxon>Echinostomata</taxon>
        <taxon>Echinostomatoidea</taxon>
        <taxon>Echinostomatidae</taxon>
        <taxon>Echinostoma</taxon>
    </lineage>
</organism>
<proteinExistence type="predicted"/>
<evidence type="ECO:0000313" key="2">
    <source>
        <dbReference type="Proteomes" id="UP000272942"/>
    </source>
</evidence>
<accession>A0A183B0U1</accession>
<keyword evidence="2" id="KW-1185">Reference proteome</keyword>
<evidence type="ECO:0000313" key="1">
    <source>
        <dbReference type="EMBL" id="VDP90098.1"/>
    </source>
</evidence>
<dbReference type="OrthoDB" id="6257465at2759"/>
<sequence>MKAALLSLGAFQLHNGYASVGLLPNKLDRDLLFRRIQLHEPGTYINLQIRIIPGELSLSSPHLLIVELSAWRPKVPLSLSALARAKPPQPSQLLSQPLEPQLPVPEPMITHSDVDLMVQVEREAQDIPIFVCPAGCQSEPIQVSCSKTPHISPAVPIGESDLPGYFNLRCHHTEQKLVPNFEAKFEFILGEYIVRPI</sequence>
<reference evidence="1 2" key="2">
    <citation type="submission" date="2018-11" db="EMBL/GenBank/DDBJ databases">
        <authorList>
            <consortium name="Pathogen Informatics"/>
        </authorList>
    </citation>
    <scope>NUCLEOTIDE SEQUENCE [LARGE SCALE GENOMIC DNA]</scope>
    <source>
        <strain evidence="1 2">Egypt</strain>
    </source>
</reference>
<gene>
    <name evidence="1" type="ORF">ECPE_LOCUS12826</name>
</gene>
<dbReference type="AlphaFoldDB" id="A0A183B0U1"/>
<dbReference type="Proteomes" id="UP000272942">
    <property type="component" value="Unassembled WGS sequence"/>
</dbReference>
<protein>
    <submittedName>
        <fullName evidence="3">Integrin_alpha2 domain-containing protein</fullName>
    </submittedName>
</protein>
<dbReference type="WBParaSite" id="ECPE_0001286301-mRNA-1">
    <property type="protein sequence ID" value="ECPE_0001286301-mRNA-1"/>
    <property type="gene ID" value="ECPE_0001286301"/>
</dbReference>
<reference evidence="3" key="1">
    <citation type="submission" date="2016-06" db="UniProtKB">
        <authorList>
            <consortium name="WormBaseParasite"/>
        </authorList>
    </citation>
    <scope>IDENTIFICATION</scope>
</reference>